<keyword evidence="2" id="KW-1185">Reference proteome</keyword>
<evidence type="ECO:0000313" key="1">
    <source>
        <dbReference type="EMBL" id="MCS0605373.1"/>
    </source>
</evidence>
<dbReference type="EMBL" id="JANUGP010000031">
    <property type="protein sequence ID" value="MCS0605373.1"/>
    <property type="molecule type" value="Genomic_DNA"/>
</dbReference>
<protein>
    <submittedName>
        <fullName evidence="1">DUF5825 family protein</fullName>
    </submittedName>
</protein>
<name>A0ABT2BBS4_9ACTN</name>
<sequence length="219" mass="24850">MAPSTPPPAVLAWRDHDTEARSLPGMSLGRIPLGTEAATAERLWAMGTRRAELEGPVDLVAPGPEAARAALDRLRLIRDLTARAVQVDWDLRLPEDHADQVWKVLSHLQPPRDLTGPSDPATALHAWRTRHYLCKLVWRQGPGFLQIRDRRWGDLRRFTADDPRYPDAVTRLGQGCHHTDVPADILAELTEEHLVLRVDTLAWWLPYRVTRWLQEAMAI</sequence>
<dbReference type="Pfam" id="PF19142">
    <property type="entry name" value="DUF5825"/>
    <property type="match status" value="1"/>
</dbReference>
<evidence type="ECO:0000313" key="2">
    <source>
        <dbReference type="Proteomes" id="UP001205612"/>
    </source>
</evidence>
<comment type="caution">
    <text evidence="1">The sequence shown here is derived from an EMBL/GenBank/DDBJ whole genome shotgun (WGS) entry which is preliminary data.</text>
</comment>
<dbReference type="Proteomes" id="UP001205612">
    <property type="component" value="Unassembled WGS sequence"/>
</dbReference>
<dbReference type="InterPro" id="IPR043863">
    <property type="entry name" value="DUF5825"/>
</dbReference>
<dbReference type="RefSeq" id="WP_258782490.1">
    <property type="nucleotide sequence ID" value="NZ_JANUGP010000031.1"/>
</dbReference>
<gene>
    <name evidence="1" type="ORF">NX794_29825</name>
</gene>
<proteinExistence type="predicted"/>
<organism evidence="1 2">
    <name type="scientific">Streptomyces pyxinicus</name>
    <dbReference type="NCBI Taxonomy" id="2970331"/>
    <lineage>
        <taxon>Bacteria</taxon>
        <taxon>Bacillati</taxon>
        <taxon>Actinomycetota</taxon>
        <taxon>Actinomycetes</taxon>
        <taxon>Kitasatosporales</taxon>
        <taxon>Streptomycetaceae</taxon>
        <taxon>Streptomyces</taxon>
    </lineage>
</organism>
<accession>A0ABT2BBS4</accession>
<reference evidence="1 2" key="1">
    <citation type="submission" date="2022-08" db="EMBL/GenBank/DDBJ databases">
        <authorList>
            <person name="Somphong A."/>
            <person name="Phongsopitanun W."/>
        </authorList>
    </citation>
    <scope>NUCLEOTIDE SEQUENCE [LARGE SCALE GENOMIC DNA]</scope>
    <source>
        <strain evidence="1 2">LP11</strain>
    </source>
</reference>